<sequence length="115" mass="12645">MYSGVAKTMYPSLIGVLLLAAHTVYTQDTQRCYIDSCGPGQCCRAVVPDLDLMGDHPSCQPLQNVDEFCTDEINEDLDAFENACPCQDDLVCLNNICVSKVESKETVIFSPLAEF</sequence>
<accession>A0A1B6EJC7</accession>
<feature type="signal peptide" evidence="1">
    <location>
        <begin position="1"/>
        <end position="26"/>
    </location>
</feature>
<evidence type="ECO:0008006" key="3">
    <source>
        <dbReference type="Google" id="ProtNLM"/>
    </source>
</evidence>
<dbReference type="Gene3D" id="2.10.80.10">
    <property type="entry name" value="Lipase, subunit A"/>
    <property type="match status" value="1"/>
</dbReference>
<feature type="chain" id="PRO_5008582272" description="Prokineticin domain-containing protein" evidence="1">
    <location>
        <begin position="27"/>
        <end position="115"/>
    </location>
</feature>
<gene>
    <name evidence="2" type="ORF">g.12418</name>
</gene>
<keyword evidence="1" id="KW-0732">Signal</keyword>
<reference evidence="2" key="1">
    <citation type="submission" date="2015-11" db="EMBL/GenBank/DDBJ databases">
        <title>De novo transcriptome assembly of four potential Pierce s Disease insect vectors from Arizona vineyards.</title>
        <authorList>
            <person name="Tassone E.E."/>
        </authorList>
    </citation>
    <scope>NUCLEOTIDE SEQUENCE</scope>
</reference>
<dbReference type="AlphaFoldDB" id="A0A1B6EJC7"/>
<dbReference type="EMBL" id="GECZ01031754">
    <property type="protein sequence ID" value="JAS38015.1"/>
    <property type="molecule type" value="Transcribed_RNA"/>
</dbReference>
<evidence type="ECO:0000256" key="1">
    <source>
        <dbReference type="SAM" id="SignalP"/>
    </source>
</evidence>
<protein>
    <recommendedName>
        <fullName evidence="3">Prokineticin domain-containing protein</fullName>
    </recommendedName>
</protein>
<proteinExistence type="predicted"/>
<organism evidence="2">
    <name type="scientific">Cuerna arida</name>
    <dbReference type="NCBI Taxonomy" id="1464854"/>
    <lineage>
        <taxon>Eukaryota</taxon>
        <taxon>Metazoa</taxon>
        <taxon>Ecdysozoa</taxon>
        <taxon>Arthropoda</taxon>
        <taxon>Hexapoda</taxon>
        <taxon>Insecta</taxon>
        <taxon>Pterygota</taxon>
        <taxon>Neoptera</taxon>
        <taxon>Paraneoptera</taxon>
        <taxon>Hemiptera</taxon>
        <taxon>Auchenorrhyncha</taxon>
        <taxon>Membracoidea</taxon>
        <taxon>Cicadellidae</taxon>
        <taxon>Cicadellinae</taxon>
        <taxon>Proconiini</taxon>
        <taxon>Cuerna</taxon>
    </lineage>
</organism>
<name>A0A1B6EJC7_9HEMI</name>
<evidence type="ECO:0000313" key="2">
    <source>
        <dbReference type="EMBL" id="JAS38015.1"/>
    </source>
</evidence>